<dbReference type="Pfam" id="PF09671">
    <property type="entry name" value="Spore_GerQ"/>
    <property type="match status" value="1"/>
</dbReference>
<dbReference type="NCBIfam" id="TIGR02728">
    <property type="entry name" value="spore_gerQ"/>
    <property type="match status" value="1"/>
</dbReference>
<evidence type="ECO:0000256" key="1">
    <source>
        <dbReference type="SAM" id="MobiDB-lite"/>
    </source>
</evidence>
<reference evidence="3" key="1">
    <citation type="submission" date="2017-09" db="EMBL/GenBank/DDBJ databases">
        <authorList>
            <person name="Varghese N."/>
            <person name="Submissions S."/>
        </authorList>
    </citation>
    <scope>NUCLEOTIDE SEQUENCE [LARGE SCALE GENOMIC DNA]</scope>
    <source>
        <strain evidence="3">CGMCC 1.8913</strain>
    </source>
</reference>
<gene>
    <name evidence="2" type="ORF">SAMN05421503_0627</name>
</gene>
<feature type="compositionally biased region" description="Polar residues" evidence="1">
    <location>
        <begin position="1"/>
        <end position="31"/>
    </location>
</feature>
<dbReference type="Proteomes" id="UP000219356">
    <property type="component" value="Unassembled WGS sequence"/>
</dbReference>
<protein>
    <submittedName>
        <fullName evidence="2">Spore germination protein Q</fullName>
    </submittedName>
</protein>
<dbReference type="PIRSF" id="PIRSF038931">
    <property type="entry name" value="GerQ"/>
    <property type="match status" value="1"/>
</dbReference>
<keyword evidence="3" id="KW-1185">Reference proteome</keyword>
<feature type="compositionally biased region" description="Low complexity" evidence="1">
    <location>
        <begin position="34"/>
        <end position="50"/>
    </location>
</feature>
<dbReference type="InterPro" id="IPR014099">
    <property type="entry name" value="Spore_coat_GerQ"/>
</dbReference>
<evidence type="ECO:0000313" key="3">
    <source>
        <dbReference type="Proteomes" id="UP000219356"/>
    </source>
</evidence>
<dbReference type="STRING" id="586416.GZ22_15080"/>
<organism evidence="2 3">
    <name type="scientific">Terribacillus aidingensis</name>
    <dbReference type="NCBI Taxonomy" id="586416"/>
    <lineage>
        <taxon>Bacteria</taxon>
        <taxon>Bacillati</taxon>
        <taxon>Bacillota</taxon>
        <taxon>Bacilli</taxon>
        <taxon>Bacillales</taxon>
        <taxon>Bacillaceae</taxon>
        <taxon>Terribacillus</taxon>
    </lineage>
</organism>
<dbReference type="OrthoDB" id="1643178at2"/>
<accession>A0A285N9K8</accession>
<sequence>MSKNQNQENQTPSTPQFQEQNQAYSYPQVPNFSYPYRQQNQPYYPQQQQQPVPPTTAGGNMGFQQGVGGTGLPVEQSYIENILRLNRNKLATVYMTFENNDRWNAKIFKGVIEAAGRDHLILRDPENNRRYLLLMIYLDYVTFDEPLNYEYPYANQGNIATYPPR</sequence>
<dbReference type="RefSeq" id="WP_097039127.1">
    <property type="nucleotide sequence ID" value="NZ_OBEK01000001.1"/>
</dbReference>
<evidence type="ECO:0000313" key="2">
    <source>
        <dbReference type="EMBL" id="SNZ04381.1"/>
    </source>
</evidence>
<dbReference type="EMBL" id="OBEK01000001">
    <property type="protein sequence ID" value="SNZ04381.1"/>
    <property type="molecule type" value="Genomic_DNA"/>
</dbReference>
<proteinExistence type="predicted"/>
<dbReference type="AlphaFoldDB" id="A0A285N9K8"/>
<name>A0A285N9K8_9BACI</name>
<feature type="region of interest" description="Disordered" evidence="1">
    <location>
        <begin position="1"/>
        <end position="59"/>
    </location>
</feature>